<feature type="compositionally biased region" description="Low complexity" evidence="1">
    <location>
        <begin position="63"/>
        <end position="73"/>
    </location>
</feature>
<protein>
    <submittedName>
        <fullName evidence="3">tRNA threonylcarbamoyl adenosine modification protein YeaZ</fullName>
    </submittedName>
</protein>
<feature type="region of interest" description="Disordered" evidence="1">
    <location>
        <begin position="60"/>
        <end position="83"/>
    </location>
</feature>
<feature type="domain" description="Gcp-like" evidence="2">
    <location>
        <begin position="90"/>
        <end position="138"/>
    </location>
</feature>
<dbReference type="Gene3D" id="3.30.420.40">
    <property type="match status" value="1"/>
</dbReference>
<reference evidence="3 4" key="1">
    <citation type="submission" date="2017-05" db="EMBL/GenBank/DDBJ databases">
        <authorList>
            <person name="Varghese N."/>
            <person name="Submissions S."/>
        </authorList>
    </citation>
    <scope>NUCLEOTIDE SEQUENCE [LARGE SCALE GENOMIC DNA]</scope>
    <source>
        <strain evidence="3 4">DSM 25457</strain>
    </source>
</reference>
<comment type="caution">
    <text evidence="3">The sequence shown here is derived from an EMBL/GenBank/DDBJ whole genome shotgun (WGS) entry which is preliminary data.</text>
</comment>
<accession>A0ABY1PTB3</accession>
<proteinExistence type="predicted"/>
<evidence type="ECO:0000259" key="2">
    <source>
        <dbReference type="Pfam" id="PF00814"/>
    </source>
</evidence>
<keyword evidence="4" id="KW-1185">Reference proteome</keyword>
<dbReference type="SUPFAM" id="SSF53067">
    <property type="entry name" value="Actin-like ATPase domain"/>
    <property type="match status" value="2"/>
</dbReference>
<feature type="region of interest" description="Disordered" evidence="1">
    <location>
        <begin position="200"/>
        <end position="224"/>
    </location>
</feature>
<dbReference type="NCBIfam" id="TIGR03725">
    <property type="entry name" value="T6A_YeaZ"/>
    <property type="match status" value="1"/>
</dbReference>
<dbReference type="InterPro" id="IPR022496">
    <property type="entry name" value="T6A_TsaB"/>
</dbReference>
<evidence type="ECO:0000256" key="1">
    <source>
        <dbReference type="SAM" id="MobiDB-lite"/>
    </source>
</evidence>
<sequence>MSLAADSNPQSIGLALEVIGREGSIALIRGSEVVQCCRLSADGRAASTLIPAINQLLGRSESGESNVGSNSVGPDSESSNLATSNSVRPDFLAVAIGPGSFTGLRIAVAAAKTLAYAWRIPVVTVDSLSAVARSLEGSPFSETPDACHQRRILVGLTAYRGQVYRGRFEAGLDPDIDLISAEQWQSELAAIAQENGSANAASVGQDSVPPAAIGSESGSSTRNQAWTCTGDRLAFERSGIPLDQIAWMEETEPRALGVGILAIEKFQKGQVTDPVDVVPDYFRPSAAEEKQPAP</sequence>
<gene>
    <name evidence="3" type="ORF">SAMN06265222_102187</name>
</gene>
<name>A0ABY1PTB3_9BACT</name>
<dbReference type="Pfam" id="PF00814">
    <property type="entry name" value="TsaD"/>
    <property type="match status" value="1"/>
</dbReference>
<evidence type="ECO:0000313" key="4">
    <source>
        <dbReference type="Proteomes" id="UP001158067"/>
    </source>
</evidence>
<dbReference type="Proteomes" id="UP001158067">
    <property type="component" value="Unassembled WGS sequence"/>
</dbReference>
<organism evidence="3 4">
    <name type="scientific">Neorhodopirellula lusitana</name>
    <dbReference type="NCBI Taxonomy" id="445327"/>
    <lineage>
        <taxon>Bacteria</taxon>
        <taxon>Pseudomonadati</taxon>
        <taxon>Planctomycetota</taxon>
        <taxon>Planctomycetia</taxon>
        <taxon>Pirellulales</taxon>
        <taxon>Pirellulaceae</taxon>
        <taxon>Neorhodopirellula</taxon>
    </lineage>
</organism>
<dbReference type="InterPro" id="IPR043129">
    <property type="entry name" value="ATPase_NBD"/>
</dbReference>
<dbReference type="InterPro" id="IPR000905">
    <property type="entry name" value="Gcp-like_dom"/>
</dbReference>
<dbReference type="EMBL" id="FXUG01000002">
    <property type="protein sequence ID" value="SMP46849.1"/>
    <property type="molecule type" value="Genomic_DNA"/>
</dbReference>
<evidence type="ECO:0000313" key="3">
    <source>
        <dbReference type="EMBL" id="SMP46849.1"/>
    </source>
</evidence>